<proteinExistence type="predicted"/>
<reference evidence="1" key="1">
    <citation type="submission" date="2023-07" db="EMBL/GenBank/DDBJ databases">
        <authorList>
            <person name="Peeters C."/>
        </authorList>
    </citation>
    <scope>NUCLEOTIDE SEQUENCE</scope>
    <source>
        <strain evidence="1">R-77591</strain>
    </source>
</reference>
<accession>A0AAD2AI69</accession>
<name>A0AAD2AI69_9RALS</name>
<gene>
    <name evidence="1" type="ORF">R77591_00361</name>
</gene>
<sequence length="76" mass="8290">MGTANSIEASCERLKNQVLAVHSLVQIISRTDAWQTDPAASMVWLLSHLADPLCESFYDLEGLLKEKISAMEAANG</sequence>
<dbReference type="EMBL" id="CATVXE010000001">
    <property type="protein sequence ID" value="CAJ0679478.1"/>
    <property type="molecule type" value="Genomic_DNA"/>
</dbReference>
<dbReference type="Proteomes" id="UP001190002">
    <property type="component" value="Unassembled WGS sequence"/>
</dbReference>
<comment type="caution">
    <text evidence="1">The sequence shown here is derived from an EMBL/GenBank/DDBJ whole genome shotgun (WGS) entry which is preliminary data.</text>
</comment>
<dbReference type="RefSeq" id="WP_222328598.1">
    <property type="nucleotide sequence ID" value="NZ_CATVXE010000001.1"/>
</dbReference>
<evidence type="ECO:0000313" key="1">
    <source>
        <dbReference type="EMBL" id="CAJ0679478.1"/>
    </source>
</evidence>
<protein>
    <submittedName>
        <fullName evidence="1">Uncharacterized protein</fullName>
    </submittedName>
</protein>
<dbReference type="AlphaFoldDB" id="A0AAD2AI69"/>
<evidence type="ECO:0000313" key="2">
    <source>
        <dbReference type="Proteomes" id="UP001190002"/>
    </source>
</evidence>
<organism evidence="1 2">
    <name type="scientific">Ralstonia mannitolilytica</name>
    <dbReference type="NCBI Taxonomy" id="105219"/>
    <lineage>
        <taxon>Bacteria</taxon>
        <taxon>Pseudomonadati</taxon>
        <taxon>Pseudomonadota</taxon>
        <taxon>Betaproteobacteria</taxon>
        <taxon>Burkholderiales</taxon>
        <taxon>Burkholderiaceae</taxon>
        <taxon>Ralstonia</taxon>
    </lineage>
</organism>